<dbReference type="PANTHER" id="PTHR32387">
    <property type="entry name" value="WU:FJ29H11"/>
    <property type="match status" value="1"/>
</dbReference>
<feature type="domain" description="Protein NO VEIN C-terminal" evidence="1">
    <location>
        <begin position="573"/>
        <end position="650"/>
    </location>
</feature>
<proteinExistence type="predicted"/>
<accession>A0A1Q2L4G9</accession>
<geneLocation type="plasmid" evidence="3 4">
    <name>unnamed1</name>
</geneLocation>
<keyword evidence="4" id="KW-1185">Reference proteome</keyword>
<dbReference type="PANTHER" id="PTHR32387:SF0">
    <property type="entry name" value="PROTEIN NO VEIN"/>
    <property type="match status" value="1"/>
</dbReference>
<gene>
    <name evidence="3" type="ORF">B0X71_19240</name>
</gene>
<dbReference type="KEGG" id="pmar:B0X71_19240"/>
<dbReference type="OrthoDB" id="9757917at2"/>
<dbReference type="Pfam" id="PF25794">
    <property type="entry name" value="SACS"/>
    <property type="match status" value="1"/>
</dbReference>
<evidence type="ECO:0000313" key="4">
    <source>
        <dbReference type="Proteomes" id="UP000188184"/>
    </source>
</evidence>
<dbReference type="SUPFAM" id="SSF55874">
    <property type="entry name" value="ATPase domain of HSP90 chaperone/DNA topoisomerase II/histidine kinase"/>
    <property type="match status" value="1"/>
</dbReference>
<dbReference type="InterPro" id="IPR036890">
    <property type="entry name" value="HATPase_C_sf"/>
</dbReference>
<feature type="domain" description="Sacsin/Nov" evidence="2">
    <location>
        <begin position="42"/>
        <end position="125"/>
    </location>
</feature>
<dbReference type="EMBL" id="CP019641">
    <property type="protein sequence ID" value="AQQ55311.1"/>
    <property type="molecule type" value="Genomic_DNA"/>
</dbReference>
<evidence type="ECO:0000313" key="3">
    <source>
        <dbReference type="EMBL" id="AQQ55311.1"/>
    </source>
</evidence>
<dbReference type="InterPro" id="IPR052957">
    <property type="entry name" value="Auxin_embryo_med"/>
</dbReference>
<dbReference type="InterPro" id="IPR024975">
    <property type="entry name" value="NOV_C"/>
</dbReference>
<dbReference type="InterPro" id="IPR058210">
    <property type="entry name" value="SACS/Nov_dom"/>
</dbReference>
<dbReference type="Proteomes" id="UP000188184">
    <property type="component" value="Plasmid unnamed1"/>
</dbReference>
<organism evidence="3 4">
    <name type="scientific">Planococcus lenghuensis</name>
    <dbReference type="NCBI Taxonomy" id="2213202"/>
    <lineage>
        <taxon>Bacteria</taxon>
        <taxon>Bacillati</taxon>
        <taxon>Bacillota</taxon>
        <taxon>Bacilli</taxon>
        <taxon>Bacillales</taxon>
        <taxon>Caryophanaceae</taxon>
        <taxon>Planococcus</taxon>
    </lineage>
</organism>
<dbReference type="NCBIfam" id="NF047352">
    <property type="entry name" value="P_loop_sacsin"/>
    <property type="match status" value="1"/>
</dbReference>
<sequence>MYNSLEQVIHKFSDEFLLEAKNSPQLFSDMAAMETYMAESYGERVFIEMLQNADDARATTFYITERNGHVFIANNGKPFDEIDVKSICRSGASEKKRGETIGYRGVGFKSTTHLSNTIYIHSNECTFSFSKSLAAINLEVKDEKQVPTIRIPFLVDSVEDEIQETLVDLKRKGFTTIFVFYKARKEILLQEVDLIDADYFLFLRNIRNVNIDVANYKMNSEIEKVKENVSIQFNGKRYLWQVVEGENAQIAFALNSNGEITPCLKEQAVFHCYLPTYEPSPYLFKINSDFSTDPSRKHITLDIRTENAIKDSAFILFEKLKKAVNYQDSNLIDLLEILRQKNTFAKIPRYFEQQFLALIKSNWIMMKNRSLIAPSDYIKKASFLDDSEWNWIRQNTPLKETLPIVDGNALSVLDTYLKDFAKETYSIDEWIKMLSNEAFVRALPDPLLVKTYANVLKQVRNKSLITHEKFDLNNCIVQSDGKVLRMVDSNKSTLAEFVRKLEKHLVSGEVKWLQELFGVENNELQEEGIKSVSSGLMNDSTSQFDASKKGLTSEPKKRVVSRWRAAEKQCIEFEEMQGNEAKDVSKQNLGYDVLSVTPEGIERYIEVKFVKARGTKISMTNNEYTSAHIHGENYFVCIIYEDSENLVFEYIQNPLVNLDLEKVVRQWEWICEDYNGQTFKIGYE</sequence>
<name>A0A1Q2L4G9_9BACL</name>
<evidence type="ECO:0000259" key="2">
    <source>
        <dbReference type="Pfam" id="PF25794"/>
    </source>
</evidence>
<keyword evidence="3" id="KW-0614">Plasmid</keyword>
<dbReference type="Pfam" id="PF13020">
    <property type="entry name" value="NOV_C"/>
    <property type="match status" value="1"/>
</dbReference>
<dbReference type="AlphaFoldDB" id="A0A1Q2L4G9"/>
<dbReference type="Gene3D" id="3.30.565.10">
    <property type="entry name" value="Histidine kinase-like ATPase, C-terminal domain"/>
    <property type="match status" value="1"/>
</dbReference>
<evidence type="ECO:0000259" key="1">
    <source>
        <dbReference type="Pfam" id="PF13020"/>
    </source>
</evidence>
<dbReference type="RefSeq" id="WP_077591170.1">
    <property type="nucleotide sequence ID" value="NZ_CP019641.1"/>
</dbReference>
<reference evidence="3 4" key="1">
    <citation type="submission" date="2017-02" db="EMBL/GenBank/DDBJ databases">
        <title>The complete genomic sequence of a novel cold adapted crude oil-degrading bacterium Planococcus qaidamina Y42.</title>
        <authorList>
            <person name="Yang R."/>
        </authorList>
    </citation>
    <scope>NUCLEOTIDE SEQUENCE [LARGE SCALE GENOMIC DNA]</scope>
    <source>
        <strain evidence="3 4">Y42</strain>
        <plasmid evidence="3 4">unnamed1</plasmid>
    </source>
</reference>
<protein>
    <submittedName>
        <fullName evidence="3">Uncharacterized protein</fullName>
    </submittedName>
</protein>